<keyword evidence="5" id="KW-0874">Quinone</keyword>
<sequence length="338" mass="37141">MDQFLDQALTPARFALLLGVGVAVLLIVLGFVTYAIYFERKVLGWMQLRIGPNRTGPLGLLQTVADVFKLLIKEDTIPHKADRGLFILAPALAFVPSFACLAVLPFSENLQLANLNVGLLYYAALSSITTIAIVLGGWASNNKYALLGGMRSAAQMISYEIPLVMSVVGVVLLSGSLNLRNIVEGQLGGFWNWNFIPQIIGFAVFIVAAVSELNRTPFDLPEAESELVAGYHVEYSGFRFAFFMLAEYVYVFAIAALTSVLFLGGWDAPLPVLDIIPGILWFALKFSFVVFFLIWIRGTLPRVRIDQLMGLGWKVLLPLALANIFITAIVIELKDAFS</sequence>
<dbReference type="PANTHER" id="PTHR11432:SF3">
    <property type="entry name" value="NADH-UBIQUINONE OXIDOREDUCTASE CHAIN 1"/>
    <property type="match status" value="1"/>
</dbReference>
<feature type="transmembrane region" description="Helical" evidence="5">
    <location>
        <begin position="308"/>
        <end position="331"/>
    </location>
</feature>
<keyword evidence="3 5" id="KW-1133">Transmembrane helix</keyword>
<dbReference type="GO" id="GO:0050136">
    <property type="term" value="F:NADH dehydrogenase (quinone) (non-electrogenic) activity"/>
    <property type="evidence" value="ECO:0007669"/>
    <property type="project" value="UniProtKB-EC"/>
</dbReference>
<feature type="transmembrane region" description="Helical" evidence="5">
    <location>
        <begin position="12"/>
        <end position="37"/>
    </location>
</feature>
<evidence type="ECO:0000256" key="6">
    <source>
        <dbReference type="RuleBase" id="RU000471"/>
    </source>
</evidence>
<organism evidence="7 8">
    <name type="scientific">Paenibacillus thermoaerophilus</name>
    <dbReference type="NCBI Taxonomy" id="1215385"/>
    <lineage>
        <taxon>Bacteria</taxon>
        <taxon>Bacillati</taxon>
        <taxon>Bacillota</taxon>
        <taxon>Bacilli</taxon>
        <taxon>Bacillales</taxon>
        <taxon>Paenibacillaceae</taxon>
        <taxon>Paenibacillus</taxon>
    </lineage>
</organism>
<evidence type="ECO:0000256" key="1">
    <source>
        <dbReference type="ARBA" id="ARBA00004141"/>
    </source>
</evidence>
<dbReference type="Proteomes" id="UP001596528">
    <property type="component" value="Unassembled WGS sequence"/>
</dbReference>
<dbReference type="RefSeq" id="WP_138789888.1">
    <property type="nucleotide sequence ID" value="NZ_JBHTGQ010000039.1"/>
</dbReference>
<feature type="transmembrane region" description="Helical" evidence="5">
    <location>
        <begin position="85"/>
        <end position="107"/>
    </location>
</feature>
<evidence type="ECO:0000256" key="4">
    <source>
        <dbReference type="ARBA" id="ARBA00023136"/>
    </source>
</evidence>
<comment type="subcellular location">
    <subcellularLocation>
        <location evidence="5 6">Cell membrane</location>
        <topology evidence="5 6">Multi-pass membrane protein</topology>
    </subcellularLocation>
    <subcellularLocation>
        <location evidence="1">Membrane</location>
        <topology evidence="1">Multi-pass membrane protein</topology>
    </subcellularLocation>
</comment>
<dbReference type="NCBIfam" id="NF004741">
    <property type="entry name" value="PRK06076.1-2"/>
    <property type="match status" value="1"/>
</dbReference>
<keyword evidence="5 6" id="KW-0520">NAD</keyword>
<evidence type="ECO:0000313" key="8">
    <source>
        <dbReference type="Proteomes" id="UP001596528"/>
    </source>
</evidence>
<dbReference type="Pfam" id="PF00146">
    <property type="entry name" value="NADHdh"/>
    <property type="match status" value="1"/>
</dbReference>
<reference evidence="8" key="1">
    <citation type="journal article" date="2019" name="Int. J. Syst. Evol. Microbiol.">
        <title>The Global Catalogue of Microorganisms (GCM) 10K type strain sequencing project: providing services to taxonomists for standard genome sequencing and annotation.</title>
        <authorList>
            <consortium name="The Broad Institute Genomics Platform"/>
            <consortium name="The Broad Institute Genome Sequencing Center for Infectious Disease"/>
            <person name="Wu L."/>
            <person name="Ma J."/>
        </authorList>
    </citation>
    <scope>NUCLEOTIDE SEQUENCE [LARGE SCALE GENOMIC DNA]</scope>
    <source>
        <strain evidence="8">JCM 18657</strain>
    </source>
</reference>
<dbReference type="InterPro" id="IPR001694">
    <property type="entry name" value="NADH_UbQ_OxRdtase_su1/FPO"/>
</dbReference>
<comment type="catalytic activity">
    <reaction evidence="5">
        <text>a quinone + NADH + 5 H(+)(in) = a quinol + NAD(+) + 4 H(+)(out)</text>
        <dbReference type="Rhea" id="RHEA:57888"/>
        <dbReference type="ChEBI" id="CHEBI:15378"/>
        <dbReference type="ChEBI" id="CHEBI:24646"/>
        <dbReference type="ChEBI" id="CHEBI:57540"/>
        <dbReference type="ChEBI" id="CHEBI:57945"/>
        <dbReference type="ChEBI" id="CHEBI:132124"/>
    </reaction>
</comment>
<keyword evidence="8" id="KW-1185">Reference proteome</keyword>
<keyword evidence="2 5" id="KW-0812">Transmembrane</keyword>
<keyword evidence="5" id="KW-1278">Translocase</keyword>
<dbReference type="PROSITE" id="PS00668">
    <property type="entry name" value="COMPLEX1_ND1_2"/>
    <property type="match status" value="1"/>
</dbReference>
<proteinExistence type="inferred from homology"/>
<comment type="similarity">
    <text evidence="5 6">Belongs to the complex I subunit 1 family.</text>
</comment>
<dbReference type="HAMAP" id="MF_01350">
    <property type="entry name" value="NDH1_NuoH"/>
    <property type="match status" value="1"/>
</dbReference>
<keyword evidence="7" id="KW-0560">Oxidoreductase</keyword>
<feature type="transmembrane region" description="Helical" evidence="5">
    <location>
        <begin position="161"/>
        <end position="179"/>
    </location>
</feature>
<keyword evidence="5" id="KW-0830">Ubiquinone</keyword>
<dbReference type="InterPro" id="IPR018086">
    <property type="entry name" value="NADH_UbQ_OxRdtase_su1_CS"/>
</dbReference>
<protein>
    <recommendedName>
        <fullName evidence="5">NADH-quinone oxidoreductase subunit H</fullName>
        <ecNumber evidence="5">7.1.1.-</ecNumber>
    </recommendedName>
    <alternativeName>
        <fullName evidence="5">NADH dehydrogenase I subunit H</fullName>
    </alternativeName>
    <alternativeName>
        <fullName evidence="5">NDH-1 subunit H</fullName>
    </alternativeName>
</protein>
<evidence type="ECO:0000313" key="7">
    <source>
        <dbReference type="EMBL" id="MFC7751162.1"/>
    </source>
</evidence>
<dbReference type="PANTHER" id="PTHR11432">
    <property type="entry name" value="NADH DEHYDROGENASE SUBUNIT 1"/>
    <property type="match status" value="1"/>
</dbReference>
<evidence type="ECO:0000256" key="3">
    <source>
        <dbReference type="ARBA" id="ARBA00022989"/>
    </source>
</evidence>
<keyword evidence="4 5" id="KW-0472">Membrane</keyword>
<evidence type="ECO:0000256" key="2">
    <source>
        <dbReference type="ARBA" id="ARBA00022692"/>
    </source>
</evidence>
<feature type="transmembrane region" description="Helical" evidence="5">
    <location>
        <begin position="119"/>
        <end position="140"/>
    </location>
</feature>
<accession>A0ABW2V4V7</accession>
<evidence type="ECO:0000256" key="5">
    <source>
        <dbReference type="HAMAP-Rule" id="MF_01350"/>
    </source>
</evidence>
<feature type="transmembrane region" description="Helical" evidence="5">
    <location>
        <begin position="191"/>
        <end position="210"/>
    </location>
</feature>
<dbReference type="EC" id="7.1.1.-" evidence="5"/>
<comment type="subunit">
    <text evidence="5">NDH-1 is composed of 14 different subunits. Subunits NuoA, H, J, K, L, M, N constitute the membrane sector of the complex.</text>
</comment>
<keyword evidence="5" id="KW-1003">Cell membrane</keyword>
<feature type="transmembrane region" description="Helical" evidence="5">
    <location>
        <begin position="275"/>
        <end position="296"/>
    </location>
</feature>
<dbReference type="EMBL" id="JBHTGQ010000039">
    <property type="protein sequence ID" value="MFC7751162.1"/>
    <property type="molecule type" value="Genomic_DNA"/>
</dbReference>
<comment type="function">
    <text evidence="5">NDH-1 shuttles electrons from NADH, via FMN and iron-sulfur (Fe-S) centers, to quinones in the respiratory chain. The immediate electron acceptor for the enzyme in this species is believed to be ubiquinone. Couples the redox reaction to proton translocation (for every two electrons transferred, four hydrogen ions are translocated across the cytoplasmic membrane), and thus conserves the redox energy in a proton gradient. This subunit may bind ubiquinone.</text>
</comment>
<name>A0ABW2V4V7_9BACL</name>
<comment type="caution">
    <text evidence="7">The sequence shown here is derived from an EMBL/GenBank/DDBJ whole genome shotgun (WGS) entry which is preliminary data.</text>
</comment>
<feature type="transmembrane region" description="Helical" evidence="5">
    <location>
        <begin position="240"/>
        <end position="263"/>
    </location>
</feature>
<gene>
    <name evidence="5 7" type="primary">nuoH</name>
    <name evidence="7" type="ORF">ACFQWB_14680</name>
</gene>